<gene>
    <name evidence="1" type="ORF">D0812_08420</name>
    <name evidence="2" type="ORF">D0812_12760</name>
</gene>
<dbReference type="EMBL" id="CP033137">
    <property type="protein sequence ID" value="AYO14429.1"/>
    <property type="molecule type" value="Genomic_DNA"/>
</dbReference>
<name>A0ABM6ZIP4_9VIBR</name>
<protein>
    <submittedName>
        <fullName evidence="2">Uncharacterized protein</fullName>
    </submittedName>
</protein>
<reference evidence="2 3" key="1">
    <citation type="submission" date="2018-10" db="EMBL/GenBank/DDBJ databases">
        <title>Whole Genome of Vibrio owensii strain 170502, isolated from Acute Hepatopancreatic Necrosis Disease (AHPND) shrimp.</title>
        <authorList>
            <person name="Yan M."/>
            <person name="Wang X."/>
            <person name="Wang Y."/>
        </authorList>
    </citation>
    <scope>NUCLEOTIDE SEQUENCE [LARGE SCALE GENOMIC DNA]</scope>
    <source>
        <strain evidence="2 3">1700302</strain>
    </source>
</reference>
<dbReference type="EMBL" id="CP033137">
    <property type="protein sequence ID" value="AYO15240.1"/>
    <property type="molecule type" value="Genomic_DNA"/>
</dbReference>
<keyword evidence="3" id="KW-1185">Reference proteome</keyword>
<dbReference type="Proteomes" id="UP000272136">
    <property type="component" value="Chromosome 1"/>
</dbReference>
<organism evidence="2 3">
    <name type="scientific">Vibrio owensii</name>
    <dbReference type="NCBI Taxonomy" id="696485"/>
    <lineage>
        <taxon>Bacteria</taxon>
        <taxon>Pseudomonadati</taxon>
        <taxon>Pseudomonadota</taxon>
        <taxon>Gammaproteobacteria</taxon>
        <taxon>Vibrionales</taxon>
        <taxon>Vibrionaceae</taxon>
        <taxon>Vibrio</taxon>
    </lineage>
</organism>
<evidence type="ECO:0000313" key="3">
    <source>
        <dbReference type="Proteomes" id="UP000272136"/>
    </source>
</evidence>
<evidence type="ECO:0000313" key="1">
    <source>
        <dbReference type="EMBL" id="AYO14429.1"/>
    </source>
</evidence>
<evidence type="ECO:0000313" key="2">
    <source>
        <dbReference type="EMBL" id="AYO15240.1"/>
    </source>
</evidence>
<accession>A0ABM6ZIP4</accession>
<sequence>MNYFLAISCSSNKTETDRFFEKVNEFYPLGDSFPVSSTVQIIRDTKISIPTMIHDRIFQDATDGDLAVYGRFLFCRLTSNYFGYHGSDLWNWLDEKPTNE</sequence>
<proteinExistence type="predicted"/>